<name>A0ABW3JKS7_9FLAO</name>
<keyword evidence="2" id="KW-1185">Reference proteome</keyword>
<organism evidence="1 2">
    <name type="scientific">Mariniflexile jejuense</name>
    <dbReference type="NCBI Taxonomy" id="1173582"/>
    <lineage>
        <taxon>Bacteria</taxon>
        <taxon>Pseudomonadati</taxon>
        <taxon>Bacteroidota</taxon>
        <taxon>Flavobacteriia</taxon>
        <taxon>Flavobacteriales</taxon>
        <taxon>Flavobacteriaceae</taxon>
        <taxon>Mariniflexile</taxon>
    </lineage>
</organism>
<dbReference type="RefSeq" id="WP_379926716.1">
    <property type="nucleotide sequence ID" value="NZ_JBHTJI010000032.1"/>
</dbReference>
<sequence length="220" mass="26193">MNEIKSYILEFIWSGKNISDFEQWLYQQNSTEFENLIGVSNYLELISYDYKKKTTDQIKHFFKTILNNSIMEEFETEFKKRKSKAIIGKCIKNVALNYHEKTERNWNVEIGKEYEFLIVNSGIEKGNHSALVNYVDKTNSFKPSGFIPMELFEIDLTNISDFYHQVSNAGKETTIEIKAFSEKQYIPNEYSFWEDYYNDEKKAVDTYLKTLEKMEIKNVW</sequence>
<accession>A0ABW3JKS7</accession>
<comment type="caution">
    <text evidence="1">The sequence shown here is derived from an EMBL/GenBank/DDBJ whole genome shotgun (WGS) entry which is preliminary data.</text>
</comment>
<evidence type="ECO:0000313" key="1">
    <source>
        <dbReference type="EMBL" id="MFD0991042.1"/>
    </source>
</evidence>
<proteinExistence type="predicted"/>
<protein>
    <submittedName>
        <fullName evidence="1">Uncharacterized protein</fullName>
    </submittedName>
</protein>
<dbReference type="EMBL" id="JBHTJI010000032">
    <property type="protein sequence ID" value="MFD0991042.1"/>
    <property type="molecule type" value="Genomic_DNA"/>
</dbReference>
<gene>
    <name evidence="1" type="ORF">ACFQ1R_13115</name>
</gene>
<evidence type="ECO:0000313" key="2">
    <source>
        <dbReference type="Proteomes" id="UP001597061"/>
    </source>
</evidence>
<dbReference type="Proteomes" id="UP001597061">
    <property type="component" value="Unassembled WGS sequence"/>
</dbReference>
<reference evidence="2" key="1">
    <citation type="journal article" date="2019" name="Int. J. Syst. Evol. Microbiol.">
        <title>The Global Catalogue of Microorganisms (GCM) 10K type strain sequencing project: providing services to taxonomists for standard genome sequencing and annotation.</title>
        <authorList>
            <consortium name="The Broad Institute Genomics Platform"/>
            <consortium name="The Broad Institute Genome Sequencing Center for Infectious Disease"/>
            <person name="Wu L."/>
            <person name="Ma J."/>
        </authorList>
    </citation>
    <scope>NUCLEOTIDE SEQUENCE [LARGE SCALE GENOMIC DNA]</scope>
    <source>
        <strain evidence="2">CCUG 62414</strain>
    </source>
</reference>